<dbReference type="EMBL" id="JBHSKT010000006">
    <property type="protein sequence ID" value="MFC5271239.1"/>
    <property type="molecule type" value="Genomic_DNA"/>
</dbReference>
<keyword evidence="1" id="KW-0808">Transferase</keyword>
<dbReference type="InterPro" id="IPR029063">
    <property type="entry name" value="SAM-dependent_MTases_sf"/>
</dbReference>
<dbReference type="Gene3D" id="3.40.50.150">
    <property type="entry name" value="Vaccinia Virus protein VP39"/>
    <property type="match status" value="1"/>
</dbReference>
<dbReference type="GO" id="GO:0008168">
    <property type="term" value="F:methyltransferase activity"/>
    <property type="evidence" value="ECO:0007669"/>
    <property type="project" value="UniProtKB-KW"/>
</dbReference>
<organism evidence="4 5">
    <name type="scientific">Adhaeribacter terreus</name>
    <dbReference type="NCBI Taxonomy" id="529703"/>
    <lineage>
        <taxon>Bacteria</taxon>
        <taxon>Pseudomonadati</taxon>
        <taxon>Bacteroidota</taxon>
        <taxon>Cytophagia</taxon>
        <taxon>Cytophagales</taxon>
        <taxon>Hymenobacteraceae</taxon>
        <taxon>Adhaeribacter</taxon>
    </lineage>
</organism>
<keyword evidence="2" id="KW-0175">Coiled coil</keyword>
<gene>
    <name evidence="4" type="ORF">ACFPIB_11500</name>
</gene>
<dbReference type="PANTHER" id="PTHR43861:SF3">
    <property type="entry name" value="PUTATIVE (AFU_ORTHOLOGUE AFUA_2G14390)-RELATED"/>
    <property type="match status" value="1"/>
</dbReference>
<evidence type="ECO:0000313" key="4">
    <source>
        <dbReference type="EMBL" id="MFC5271239.1"/>
    </source>
</evidence>
<feature type="domain" description="Methyltransferase" evidence="3">
    <location>
        <begin position="61"/>
        <end position="146"/>
    </location>
</feature>
<reference evidence="5" key="1">
    <citation type="journal article" date="2019" name="Int. J. Syst. Evol. Microbiol.">
        <title>The Global Catalogue of Microorganisms (GCM) 10K type strain sequencing project: providing services to taxonomists for standard genome sequencing and annotation.</title>
        <authorList>
            <consortium name="The Broad Institute Genomics Platform"/>
            <consortium name="The Broad Institute Genome Sequencing Center for Infectious Disease"/>
            <person name="Wu L."/>
            <person name="Ma J."/>
        </authorList>
    </citation>
    <scope>NUCLEOTIDE SEQUENCE [LARGE SCALE GENOMIC DNA]</scope>
    <source>
        <strain evidence="5">KACC 12602</strain>
    </source>
</reference>
<protein>
    <submittedName>
        <fullName evidence="4">Methyltransferase domain-containing protein</fullName>
    </submittedName>
</protein>
<dbReference type="PANTHER" id="PTHR43861">
    <property type="entry name" value="TRANS-ACONITATE 2-METHYLTRANSFERASE-RELATED"/>
    <property type="match status" value="1"/>
</dbReference>
<dbReference type="CDD" id="cd02440">
    <property type="entry name" value="AdoMet_MTases"/>
    <property type="match status" value="1"/>
</dbReference>
<dbReference type="GO" id="GO:0032259">
    <property type="term" value="P:methylation"/>
    <property type="evidence" value="ECO:0007669"/>
    <property type="project" value="UniProtKB-KW"/>
</dbReference>
<evidence type="ECO:0000259" key="3">
    <source>
        <dbReference type="Pfam" id="PF13847"/>
    </source>
</evidence>
<feature type="coiled-coil region" evidence="2">
    <location>
        <begin position="5"/>
        <end position="32"/>
    </location>
</feature>
<sequence length="234" mass="27294">MFKKRSEEAELMDDLQLSNEALRQNLDELETINTWLGGYNVVLKTLAFLQPKLEKLPRPITVADLGCGGGDTLRQMAQWFRKQNLEVSLNGVDANKFMLEYAAPKAQPFHEITFQQQDIFSEEFKRQRYDILVCSLFCHHFPDYLLVQLLEQIYAQANVAVIINDLHRHPLAYYSIKGLTQVFSKSYLVKNDAPLSVLRAFRRKELEVILAAAGIKNYRLKWQWAFRWQLVLIK</sequence>
<dbReference type="InterPro" id="IPR025714">
    <property type="entry name" value="Methyltranfer_dom"/>
</dbReference>
<keyword evidence="5" id="KW-1185">Reference proteome</keyword>
<accession>A0ABW0EA88</accession>
<proteinExistence type="predicted"/>
<dbReference type="Proteomes" id="UP001596161">
    <property type="component" value="Unassembled WGS sequence"/>
</dbReference>
<name>A0ABW0EA88_9BACT</name>
<evidence type="ECO:0000313" key="5">
    <source>
        <dbReference type="Proteomes" id="UP001596161"/>
    </source>
</evidence>
<dbReference type="SUPFAM" id="SSF53335">
    <property type="entry name" value="S-adenosyl-L-methionine-dependent methyltransferases"/>
    <property type="match status" value="1"/>
</dbReference>
<dbReference type="Pfam" id="PF13847">
    <property type="entry name" value="Methyltransf_31"/>
    <property type="match status" value="1"/>
</dbReference>
<comment type="caution">
    <text evidence="4">The sequence shown here is derived from an EMBL/GenBank/DDBJ whole genome shotgun (WGS) entry which is preliminary data.</text>
</comment>
<evidence type="ECO:0000256" key="1">
    <source>
        <dbReference type="ARBA" id="ARBA00022679"/>
    </source>
</evidence>
<keyword evidence="4" id="KW-0489">Methyltransferase</keyword>
<evidence type="ECO:0000256" key="2">
    <source>
        <dbReference type="SAM" id="Coils"/>
    </source>
</evidence>
<dbReference type="RefSeq" id="WP_378017606.1">
    <property type="nucleotide sequence ID" value="NZ_JBHSKT010000006.1"/>
</dbReference>